<dbReference type="Proteomes" id="UP001335100">
    <property type="component" value="Unassembled WGS sequence"/>
</dbReference>
<evidence type="ECO:0000313" key="1">
    <source>
        <dbReference type="EMBL" id="MEE1934067.1"/>
    </source>
</evidence>
<proteinExistence type="predicted"/>
<keyword evidence="2" id="KW-1185">Reference proteome</keyword>
<accession>A0ABU7HRC2</accession>
<dbReference type="RefSeq" id="WP_330074859.1">
    <property type="nucleotide sequence ID" value="NZ_JAZDQJ010000012.1"/>
</dbReference>
<name>A0ABU7HRC2_9PSED</name>
<organism evidence="1 2">
    <name type="scientific">Pseudomonas ulcerans</name>
    <dbReference type="NCBI Taxonomy" id="3115852"/>
    <lineage>
        <taxon>Bacteria</taxon>
        <taxon>Pseudomonadati</taxon>
        <taxon>Pseudomonadota</taxon>
        <taxon>Gammaproteobacteria</taxon>
        <taxon>Pseudomonadales</taxon>
        <taxon>Pseudomonadaceae</taxon>
        <taxon>Pseudomonas</taxon>
    </lineage>
</organism>
<reference evidence="1 2" key="1">
    <citation type="submission" date="2024-01" db="EMBL/GenBank/DDBJ databases">
        <title>Unpublished Manusciprt.</title>
        <authorList>
            <person name="Duman M."/>
            <person name="Valdes E.G."/>
            <person name="Ajmi N."/>
            <person name="Altun S."/>
            <person name="Saticioglu I.B."/>
        </authorList>
    </citation>
    <scope>NUCLEOTIDE SEQUENCE [LARGE SCALE GENOMIC DNA]</scope>
    <source>
        <strain evidence="1 2">148P</strain>
    </source>
</reference>
<evidence type="ECO:0000313" key="2">
    <source>
        <dbReference type="Proteomes" id="UP001335100"/>
    </source>
</evidence>
<gene>
    <name evidence="1" type="ORF">V0R50_12605</name>
</gene>
<protein>
    <submittedName>
        <fullName evidence="1">Uncharacterized protein</fullName>
    </submittedName>
</protein>
<sequence>MSEIGLPDEKVAIIAVMRESLTCGLAPGSLLERFGATRFRRTMA</sequence>
<comment type="caution">
    <text evidence="1">The sequence shown here is derived from an EMBL/GenBank/DDBJ whole genome shotgun (WGS) entry which is preliminary data.</text>
</comment>
<dbReference type="EMBL" id="JAZDQJ010000012">
    <property type="protein sequence ID" value="MEE1934067.1"/>
    <property type="molecule type" value="Genomic_DNA"/>
</dbReference>